<proteinExistence type="predicted"/>
<dbReference type="EMBL" id="WSZM01000058">
    <property type="protein sequence ID" value="KAF4044885.1"/>
    <property type="molecule type" value="Genomic_DNA"/>
</dbReference>
<evidence type="ECO:0000313" key="1">
    <source>
        <dbReference type="EMBL" id="KAF4044885.1"/>
    </source>
</evidence>
<dbReference type="InterPro" id="IPR052980">
    <property type="entry name" value="Crinkler_effector"/>
</dbReference>
<reference evidence="1" key="1">
    <citation type="submission" date="2020-04" db="EMBL/GenBank/DDBJ databases">
        <title>Hybrid Assembly of Korean Phytophthora infestans isolates.</title>
        <authorList>
            <person name="Prokchorchik M."/>
            <person name="Lee Y."/>
            <person name="Seo J."/>
            <person name="Cho J.-H."/>
            <person name="Park Y.-E."/>
            <person name="Jang D.-C."/>
            <person name="Im J.-S."/>
            <person name="Choi J.-G."/>
            <person name="Park H.-J."/>
            <person name="Lee G.-B."/>
            <person name="Lee Y.-G."/>
            <person name="Hong S.-Y."/>
            <person name="Cho K."/>
            <person name="Sohn K.H."/>
        </authorList>
    </citation>
    <scope>NUCLEOTIDE SEQUENCE</scope>
    <source>
        <strain evidence="1">KR_1_A1</strain>
    </source>
</reference>
<name>A0A833WP53_PHYIN</name>
<evidence type="ECO:0000313" key="2">
    <source>
        <dbReference type="Proteomes" id="UP000602510"/>
    </source>
</evidence>
<protein>
    <recommendedName>
        <fullName evidence="3">Crinkler (CRN) family protein</fullName>
    </recommendedName>
</protein>
<keyword evidence="2" id="KW-1185">Reference proteome</keyword>
<dbReference type="PANTHER" id="PTHR33129">
    <property type="entry name" value="PROTEIN KINASE DOMAIN-CONTAINING PROTEIN-RELATED"/>
    <property type="match status" value="1"/>
</dbReference>
<organism evidence="1 2">
    <name type="scientific">Phytophthora infestans</name>
    <name type="common">Potato late blight agent</name>
    <name type="synonym">Botrytis infestans</name>
    <dbReference type="NCBI Taxonomy" id="4787"/>
    <lineage>
        <taxon>Eukaryota</taxon>
        <taxon>Sar</taxon>
        <taxon>Stramenopiles</taxon>
        <taxon>Oomycota</taxon>
        <taxon>Peronosporomycetes</taxon>
        <taxon>Peronosporales</taxon>
        <taxon>Peronosporaceae</taxon>
        <taxon>Phytophthora</taxon>
    </lineage>
</organism>
<gene>
    <name evidence="1" type="ORF">GN244_ATG02800</name>
</gene>
<evidence type="ECO:0008006" key="3">
    <source>
        <dbReference type="Google" id="ProtNLM"/>
    </source>
</evidence>
<accession>A0A833WP53</accession>
<comment type="caution">
    <text evidence="1">The sequence shown here is derived from an EMBL/GenBank/DDBJ whole genome shotgun (WGS) entry which is preliminary data.</text>
</comment>
<sequence length="553" mass="64041">MDNNDGFVETKAEMTSPSGGAAFGLTEEFPPDLPMQYSYETSRFYVRKCYQRYYDLVLQELFTRDKRCVTVTGSPGTGKSVFYGYFFNHFTREEQYRGFTIITASFTKYLQDIAVFENGKSVPKPESLSNSFWLENLSERKEPRIIYLYDGPPRISPKHQKMVCFTSPNERWLDSLYKDFSQTTLYMPLWDEDELFAAATSLRIDSVITRAVIDKRIGLFGFVARECLSQRERFVEDRLILVQQTIEEMSTLEPQRLVRIVTGVDTHHCLSHYVPHQDDPRKFDVRMASQYVRRRVLEKINVVVSFEEFANGYKQLRCNPQAAMDRGFSFLLKTYDLVRRGGKIHTITIGGSGHSKTFRCQKSKEFFLFDPKELSPAVLQTGPFHISVDTSDESIDSFYYPTRKFVWKKRLLVFLTKEVYLNPVSGQALVTVLEKLELLKKALKNPRSVRLILVALELDENKWKFKKRIQWDLLLNAENVDIIPGVDTSQLKAINMETVKDLRTAIDAPSAHQRDFFSGGVLTQYSAILKSFDERQNAIETMLTKIPMYVLEV</sequence>
<dbReference type="Proteomes" id="UP000602510">
    <property type="component" value="Unassembled WGS sequence"/>
</dbReference>
<dbReference type="AlphaFoldDB" id="A0A833WP53"/>
<dbReference type="PANTHER" id="PTHR33129:SF1">
    <property type="entry name" value="ATP-BINDING PROTEIN"/>
    <property type="match status" value="1"/>
</dbReference>